<dbReference type="HOGENOM" id="CLU_3027680_0_0_6"/>
<proteinExistence type="predicted"/>
<dbReference type="RefSeq" id="WP_013032041.1">
    <property type="nucleotide sequence ID" value="NC_013960.1"/>
</dbReference>
<evidence type="ECO:0000313" key="1">
    <source>
        <dbReference type="EMBL" id="ADE14149.1"/>
    </source>
</evidence>
<protein>
    <submittedName>
        <fullName evidence="1">Uncharacterized protein</fullName>
    </submittedName>
</protein>
<sequence length="55" mass="6739">MEITEDDKEFFEERAAIMEYEGGLSREEAEREARKLMRRRIQRRAYLIDEAKQED</sequence>
<dbReference type="OrthoDB" id="7872625at2"/>
<dbReference type="KEGG" id="nhl:Nhal_0976"/>
<evidence type="ECO:0000313" key="2">
    <source>
        <dbReference type="Proteomes" id="UP000001844"/>
    </source>
</evidence>
<keyword evidence="2" id="KW-1185">Reference proteome</keyword>
<name>D5BYG6_NITHN</name>
<dbReference type="EMBL" id="CP001798">
    <property type="protein sequence ID" value="ADE14149.1"/>
    <property type="molecule type" value="Genomic_DNA"/>
</dbReference>
<dbReference type="Proteomes" id="UP000001844">
    <property type="component" value="Chromosome"/>
</dbReference>
<gene>
    <name evidence="1" type="ordered locus">Nhal_0976</name>
</gene>
<dbReference type="AlphaFoldDB" id="D5BYG6"/>
<accession>D5BYG6</accession>
<dbReference type="STRING" id="472759.Nhal_0976"/>
<reference evidence="2" key="1">
    <citation type="submission" date="2010-04" db="EMBL/GenBank/DDBJ databases">
        <title>Complete genome sequence of Nitrosococcus halophilus Nc4, a salt-adapted, aerobic obligate ammonia-oxidizing sulfur purple bacterium.</title>
        <authorList>
            <consortium name="US DOE Joint Genome Institute"/>
            <person name="Campbell M.A."/>
            <person name="Malfatti S.A."/>
            <person name="Chain P.S.G."/>
            <person name="Heidelberg J.F."/>
            <person name="Ward B.B."/>
            <person name="Klotz M.G."/>
        </authorList>
    </citation>
    <scope>NUCLEOTIDE SEQUENCE [LARGE SCALE GENOMIC DNA]</scope>
    <source>
        <strain evidence="2">Nc4</strain>
    </source>
</reference>
<organism evidence="1 2">
    <name type="scientific">Nitrosococcus halophilus (strain Nc4)</name>
    <dbReference type="NCBI Taxonomy" id="472759"/>
    <lineage>
        <taxon>Bacteria</taxon>
        <taxon>Pseudomonadati</taxon>
        <taxon>Pseudomonadota</taxon>
        <taxon>Gammaproteobacteria</taxon>
        <taxon>Chromatiales</taxon>
        <taxon>Chromatiaceae</taxon>
        <taxon>Nitrosococcus</taxon>
    </lineage>
</organism>